<gene>
    <name evidence="1" type="ORF">FPL14_01800</name>
</gene>
<sequence length="251" mass="28821">MYSQSNNKKYIAFLDILGFKSIVENNTHERLTQIYNDFSTRLSNQEKFFESIGEMFISETDSPKQVHSVIISDSIIIWTATDTPENFCMLVMAVQFLVISSFEEGIPLRGTINRGDLTIYNSDKGIQVFGKALTEAYSFESIIQLSGCVVTDSCMRYVFERCGNNILLNIMLKNNSLFEYSVPKKSGKVKNHYIVNWVTSVTKEEKILASFSQHDKTTDDWSIQLKINNTIEFMRYVVNQKKVIKGFNNKT</sequence>
<name>A0A7G5BSY7_9BACL</name>
<protein>
    <recommendedName>
        <fullName evidence="3">Guanylate cyclase domain-containing protein</fullName>
    </recommendedName>
</protein>
<organism evidence="1 2">
    <name type="scientific">Cohnella cholangitidis</name>
    <dbReference type="NCBI Taxonomy" id="2598458"/>
    <lineage>
        <taxon>Bacteria</taxon>
        <taxon>Bacillati</taxon>
        <taxon>Bacillota</taxon>
        <taxon>Bacilli</taxon>
        <taxon>Bacillales</taxon>
        <taxon>Paenibacillaceae</taxon>
        <taxon>Cohnella</taxon>
    </lineage>
</organism>
<evidence type="ECO:0000313" key="2">
    <source>
        <dbReference type="Proteomes" id="UP000515679"/>
    </source>
</evidence>
<dbReference type="Proteomes" id="UP000515679">
    <property type="component" value="Chromosome"/>
</dbReference>
<dbReference type="AlphaFoldDB" id="A0A7G5BSY7"/>
<dbReference type="KEGG" id="cchl:FPL14_01800"/>
<accession>A0A7G5BSY7</accession>
<keyword evidence="2" id="KW-1185">Reference proteome</keyword>
<dbReference type="EMBL" id="CP041969">
    <property type="protein sequence ID" value="QMV40071.1"/>
    <property type="molecule type" value="Genomic_DNA"/>
</dbReference>
<evidence type="ECO:0008006" key="3">
    <source>
        <dbReference type="Google" id="ProtNLM"/>
    </source>
</evidence>
<evidence type="ECO:0000313" key="1">
    <source>
        <dbReference type="EMBL" id="QMV40071.1"/>
    </source>
</evidence>
<proteinExistence type="predicted"/>
<dbReference type="RefSeq" id="WP_182301409.1">
    <property type="nucleotide sequence ID" value="NZ_CP041969.1"/>
</dbReference>
<reference evidence="1 2" key="1">
    <citation type="submission" date="2019-07" db="EMBL/GenBank/DDBJ databases">
        <authorList>
            <person name="Kim J.K."/>
            <person name="Cheong H.-M."/>
            <person name="Choi Y."/>
            <person name="Hwang K.J."/>
            <person name="Lee S."/>
            <person name="Choi C."/>
        </authorList>
    </citation>
    <scope>NUCLEOTIDE SEQUENCE [LARGE SCALE GENOMIC DNA]</scope>
    <source>
        <strain evidence="1 2">KS 22</strain>
    </source>
</reference>